<accession>N2ABQ0</accession>
<protein>
    <submittedName>
        <fullName evidence="1">Uncharacterized protein</fullName>
    </submittedName>
</protein>
<evidence type="ECO:0000313" key="1">
    <source>
        <dbReference type="EMBL" id="EMZ21849.1"/>
    </source>
</evidence>
<keyword evidence="2" id="KW-1185">Reference proteome</keyword>
<gene>
    <name evidence="1" type="ORF">C823_04300</name>
</gene>
<reference evidence="1 2" key="1">
    <citation type="journal article" date="2014" name="Genome Announc.">
        <title>Draft genome sequences of the altered schaedler flora, a defined bacterial community from gnotobiotic mice.</title>
        <authorList>
            <person name="Wannemuehler M.J."/>
            <person name="Overstreet A.M."/>
            <person name="Ward D.V."/>
            <person name="Phillips G.J."/>
        </authorList>
    </citation>
    <scope>NUCLEOTIDE SEQUENCE [LARGE SCALE GENOMIC DNA]</scope>
    <source>
        <strain evidence="1 2">ASF492</strain>
    </source>
</reference>
<organism evidence="1 2">
    <name type="scientific">Eubacterium plexicaudatum ASF492</name>
    <dbReference type="NCBI Taxonomy" id="1235802"/>
    <lineage>
        <taxon>Bacteria</taxon>
        <taxon>Bacillati</taxon>
        <taxon>Bacillota</taxon>
        <taxon>Clostridia</taxon>
        <taxon>Eubacteriales</taxon>
        <taxon>Eubacteriaceae</taxon>
        <taxon>Eubacterium</taxon>
    </lineage>
</organism>
<dbReference type="EMBL" id="AQFT01000126">
    <property type="protein sequence ID" value="EMZ21849.1"/>
    <property type="molecule type" value="Genomic_DNA"/>
</dbReference>
<dbReference type="HOGENOM" id="CLU_2193051_0_0_9"/>
<sequence length="108" mass="12075">MNLKHQKKFCLMILAFTISIISIFSGTCLTDISEQAFAKDTTTELTASTKIKPAQADKMALELTNKIWVWDWVAFFVPYMSDKGVKKLLPASKHSEWAGAVDMTTGKN</sequence>
<evidence type="ECO:0000313" key="2">
    <source>
        <dbReference type="Proteomes" id="UP000012589"/>
    </source>
</evidence>
<proteinExistence type="predicted"/>
<dbReference type="PATRIC" id="fig|1235802.3.peg.4566"/>
<comment type="caution">
    <text evidence="1">The sequence shown here is derived from an EMBL/GenBank/DDBJ whole genome shotgun (WGS) entry which is preliminary data.</text>
</comment>
<dbReference type="Proteomes" id="UP000012589">
    <property type="component" value="Unassembled WGS sequence"/>
</dbReference>
<name>N2ABQ0_9FIRM</name>
<dbReference type="AlphaFoldDB" id="N2ABQ0"/>